<dbReference type="PROSITE" id="PS00101">
    <property type="entry name" value="HEXAPEP_TRANSFERASES"/>
    <property type="match status" value="1"/>
</dbReference>
<evidence type="ECO:0000259" key="4">
    <source>
        <dbReference type="SMART" id="SM01266"/>
    </source>
</evidence>
<dbReference type="CDD" id="cd03357">
    <property type="entry name" value="LbH_MAT_GAT"/>
    <property type="match status" value="1"/>
</dbReference>
<keyword evidence="6" id="KW-1185">Reference proteome</keyword>
<dbReference type="InterPro" id="IPR024688">
    <property type="entry name" value="Mac_dom"/>
</dbReference>
<dbReference type="Proteomes" id="UP000593890">
    <property type="component" value="Chromosome"/>
</dbReference>
<gene>
    <name evidence="5" type="ORF">C12CBH8_01180</name>
</gene>
<dbReference type="Gene3D" id="2.160.10.10">
    <property type="entry name" value="Hexapeptide repeat proteins"/>
    <property type="match status" value="1"/>
</dbReference>
<dbReference type="InterPro" id="IPR011004">
    <property type="entry name" value="Trimer_LpxA-like_sf"/>
</dbReference>
<feature type="domain" description="Maltose/galactoside acetyltransferase" evidence="4">
    <location>
        <begin position="5"/>
        <end position="59"/>
    </location>
</feature>
<evidence type="ECO:0000313" key="5">
    <source>
        <dbReference type="EMBL" id="BCI59479.1"/>
    </source>
</evidence>
<comment type="similarity">
    <text evidence="1">Belongs to the transferase hexapeptide repeat family.</text>
</comment>
<dbReference type="FunFam" id="2.160.10.10:FF:000008">
    <property type="entry name" value="Maltose O-acetyltransferase"/>
    <property type="match status" value="1"/>
</dbReference>
<evidence type="ECO:0000256" key="2">
    <source>
        <dbReference type="ARBA" id="ARBA00022679"/>
    </source>
</evidence>
<sequence length="192" mass="20886">MATEREKMLQGELYYSPDPELDRLRIQTRDLVERYNATHAAEKELRLSLLKELFQEVGDDNIGIEPPFHCDYGHNIKVGKHFFANFGCMILDVCPVTIGDYCLIGPGVHIYAATHPLDPEIRKQGLECGKPVTIGNNVWIGGHSVINPGVTIGDNAVIASGSVVTKDVPANTVVGGCPAKVLRGIESPAKPL</sequence>
<dbReference type="PANTHER" id="PTHR23416:SF23">
    <property type="entry name" value="ACETYLTRANSFERASE C18B11.09C-RELATED"/>
    <property type="match status" value="1"/>
</dbReference>
<evidence type="ECO:0000256" key="3">
    <source>
        <dbReference type="ARBA" id="ARBA00022737"/>
    </source>
</evidence>
<dbReference type="Pfam" id="PF00132">
    <property type="entry name" value="Hexapep"/>
    <property type="match status" value="1"/>
</dbReference>
<dbReference type="InterPro" id="IPR001451">
    <property type="entry name" value="Hexapep"/>
</dbReference>
<accession>A0A7I8D224</accession>
<dbReference type="GO" id="GO:0016407">
    <property type="term" value="F:acetyltransferase activity"/>
    <property type="evidence" value="ECO:0007669"/>
    <property type="project" value="InterPro"/>
</dbReference>
<dbReference type="GO" id="GO:0005829">
    <property type="term" value="C:cytosol"/>
    <property type="evidence" value="ECO:0007669"/>
    <property type="project" value="TreeGrafter"/>
</dbReference>
<dbReference type="SMART" id="SM01266">
    <property type="entry name" value="Mac"/>
    <property type="match status" value="1"/>
</dbReference>
<dbReference type="SUPFAM" id="SSF51161">
    <property type="entry name" value="Trimeric LpxA-like enzymes"/>
    <property type="match status" value="1"/>
</dbReference>
<dbReference type="AlphaFoldDB" id="A0A7I8D224"/>
<proteinExistence type="inferred from homology"/>
<dbReference type="InterPro" id="IPR051159">
    <property type="entry name" value="Hexapeptide_acetyltransf"/>
</dbReference>
<keyword evidence="2 5" id="KW-0808">Transferase</keyword>
<organism evidence="5 6">
    <name type="scientific">Solibaculum mannosilyticum</name>
    <dbReference type="NCBI Taxonomy" id="2780922"/>
    <lineage>
        <taxon>Bacteria</taxon>
        <taxon>Bacillati</taxon>
        <taxon>Bacillota</taxon>
        <taxon>Clostridia</taxon>
        <taxon>Eubacteriales</taxon>
        <taxon>Oscillospiraceae</taxon>
        <taxon>Solibaculum</taxon>
    </lineage>
</organism>
<dbReference type="EMBL" id="AP023321">
    <property type="protein sequence ID" value="BCI59479.1"/>
    <property type="molecule type" value="Genomic_DNA"/>
</dbReference>
<evidence type="ECO:0000313" key="6">
    <source>
        <dbReference type="Proteomes" id="UP000593890"/>
    </source>
</evidence>
<dbReference type="PANTHER" id="PTHR23416">
    <property type="entry name" value="SIALIC ACID SYNTHASE-RELATED"/>
    <property type="match status" value="1"/>
</dbReference>
<keyword evidence="3" id="KW-0677">Repeat</keyword>
<dbReference type="Pfam" id="PF12464">
    <property type="entry name" value="Mac"/>
    <property type="match status" value="1"/>
</dbReference>
<reference evidence="6" key="1">
    <citation type="submission" date="2020-07" db="EMBL/GenBank/DDBJ databases">
        <title>Complete genome sequencing of Clostridia bacterium strain 12CBH8.</title>
        <authorList>
            <person name="Sakamoto M."/>
            <person name="Murakami T."/>
            <person name="Mori H."/>
        </authorList>
    </citation>
    <scope>NUCLEOTIDE SEQUENCE [LARGE SCALE GENOMIC DNA]</scope>
    <source>
        <strain evidence="6">12CBH8</strain>
    </source>
</reference>
<dbReference type="RefSeq" id="WP_215533348.1">
    <property type="nucleotide sequence ID" value="NZ_AP023321.1"/>
</dbReference>
<dbReference type="KEGG" id="sman:C12CBH8_01180"/>
<protein>
    <submittedName>
        <fullName evidence="5">Maltose O-acetyltransferase</fullName>
    </submittedName>
</protein>
<dbReference type="GO" id="GO:0008374">
    <property type="term" value="F:O-acyltransferase activity"/>
    <property type="evidence" value="ECO:0007669"/>
    <property type="project" value="TreeGrafter"/>
</dbReference>
<dbReference type="InterPro" id="IPR018357">
    <property type="entry name" value="Hexapep_transf_CS"/>
</dbReference>
<evidence type="ECO:0000256" key="1">
    <source>
        <dbReference type="ARBA" id="ARBA00007274"/>
    </source>
</evidence>
<name>A0A7I8D224_9FIRM</name>